<feature type="compositionally biased region" description="Basic and acidic residues" evidence="1">
    <location>
        <begin position="142"/>
        <end position="152"/>
    </location>
</feature>
<evidence type="ECO:0000256" key="1">
    <source>
        <dbReference type="SAM" id="MobiDB-lite"/>
    </source>
</evidence>
<feature type="region of interest" description="Disordered" evidence="1">
    <location>
        <begin position="207"/>
        <end position="248"/>
    </location>
</feature>
<proteinExistence type="predicted"/>
<gene>
    <name evidence="2" type="ORF">ECRASSUSDP1_LOCUS5656</name>
</gene>
<feature type="compositionally biased region" description="Basic and acidic residues" evidence="1">
    <location>
        <begin position="233"/>
        <end position="243"/>
    </location>
</feature>
<dbReference type="Proteomes" id="UP001295684">
    <property type="component" value="Unassembled WGS sequence"/>
</dbReference>
<evidence type="ECO:0000313" key="2">
    <source>
        <dbReference type="EMBL" id="CAI2364313.1"/>
    </source>
</evidence>
<dbReference type="AlphaFoldDB" id="A0AAD1UFN8"/>
<comment type="caution">
    <text evidence="2">The sequence shown here is derived from an EMBL/GenBank/DDBJ whole genome shotgun (WGS) entry which is preliminary data.</text>
</comment>
<reference evidence="2" key="1">
    <citation type="submission" date="2023-07" db="EMBL/GenBank/DDBJ databases">
        <authorList>
            <consortium name="AG Swart"/>
            <person name="Singh M."/>
            <person name="Singh A."/>
            <person name="Seah K."/>
            <person name="Emmerich C."/>
        </authorList>
    </citation>
    <scope>NUCLEOTIDE SEQUENCE</scope>
    <source>
        <strain evidence="2">DP1</strain>
    </source>
</reference>
<dbReference type="EMBL" id="CAMPGE010005459">
    <property type="protein sequence ID" value="CAI2364313.1"/>
    <property type="molecule type" value="Genomic_DNA"/>
</dbReference>
<sequence length="468" mass="54246">MQRMTLKVSPERLIKLKIKQCDSSANPYSIRLVKDSLMVKPVAIERKTKKRNLPIKSILARKKHLSPQVSTERTAIFYDRLILKESNSVSVNIPAQKRTIFGHKSSRLIQLTEEIMNLSLDREPLNPKIPLEGEIHPSGYDPKSDSLDKEISPSKISPQKQLRGKKTILFKTTIKDRKISKQYTNLKDTSLPHIKGGSSRNNVVEEERIADDNSSCNNSQTSLIKKPIYNDSSNKDQNGDSPRKNQFKLRLNKVPDAKNMKKNNIFRRNLRNIDISKNRSKTEEVDILIPKDPLHTMNNSEILEFQAAKMQGLSKERPKRQKNMQILKVPSFRGFSDQHEHIWNLKQRKRRLLRKINHANQTKNAKPDQKFQLSMTKPLDSPTSLVKSFQRTPTCLKTKTNLPEISPIKPVWSNTPQNPGLKMNFSSFEAKNEGRKYLVSKYQHDVTIDKFKQKEKYFEHQRSLILKR</sequence>
<evidence type="ECO:0000313" key="3">
    <source>
        <dbReference type="Proteomes" id="UP001295684"/>
    </source>
</evidence>
<organism evidence="2 3">
    <name type="scientific">Euplotes crassus</name>
    <dbReference type="NCBI Taxonomy" id="5936"/>
    <lineage>
        <taxon>Eukaryota</taxon>
        <taxon>Sar</taxon>
        <taxon>Alveolata</taxon>
        <taxon>Ciliophora</taxon>
        <taxon>Intramacronucleata</taxon>
        <taxon>Spirotrichea</taxon>
        <taxon>Hypotrichia</taxon>
        <taxon>Euplotida</taxon>
        <taxon>Euplotidae</taxon>
        <taxon>Moneuplotes</taxon>
    </lineage>
</organism>
<feature type="compositionally biased region" description="Polar residues" evidence="1">
    <location>
        <begin position="212"/>
        <end position="223"/>
    </location>
</feature>
<accession>A0AAD1UFN8</accession>
<name>A0AAD1UFN8_EUPCR</name>
<feature type="region of interest" description="Disordered" evidence="1">
    <location>
        <begin position="130"/>
        <end position="160"/>
    </location>
</feature>
<keyword evidence="3" id="KW-1185">Reference proteome</keyword>
<protein>
    <submittedName>
        <fullName evidence="2">Uncharacterized protein</fullName>
    </submittedName>
</protein>